<dbReference type="InterPro" id="IPR011006">
    <property type="entry name" value="CheY-like_superfamily"/>
</dbReference>
<dbReference type="PROSITE" id="PS51755">
    <property type="entry name" value="OMPR_PHOB"/>
    <property type="match status" value="1"/>
</dbReference>
<evidence type="ECO:0000256" key="3">
    <source>
        <dbReference type="PROSITE-ProRule" id="PRU01091"/>
    </source>
</evidence>
<keyword evidence="7" id="KW-1185">Reference proteome</keyword>
<keyword evidence="2" id="KW-0597">Phosphoprotein</keyword>
<proteinExistence type="predicted"/>
<dbReference type="CDD" id="cd00383">
    <property type="entry name" value="trans_reg_C"/>
    <property type="match status" value="1"/>
</dbReference>
<feature type="domain" description="Response regulatory" evidence="4">
    <location>
        <begin position="35"/>
        <end position="149"/>
    </location>
</feature>
<name>A0ABY3RN54_9MICO</name>
<dbReference type="Proteomes" id="UP001199642">
    <property type="component" value="Chromosome"/>
</dbReference>
<evidence type="ECO:0000259" key="4">
    <source>
        <dbReference type="PROSITE" id="PS50110"/>
    </source>
</evidence>
<dbReference type="Pfam" id="PF00072">
    <property type="entry name" value="Response_reg"/>
    <property type="match status" value="1"/>
</dbReference>
<dbReference type="RefSeq" id="WP_067243317.1">
    <property type="nucleotide sequence ID" value="NZ_CP082781.1"/>
</dbReference>
<evidence type="ECO:0000313" key="7">
    <source>
        <dbReference type="Proteomes" id="UP001199642"/>
    </source>
</evidence>
<dbReference type="Gene3D" id="6.10.250.690">
    <property type="match status" value="1"/>
</dbReference>
<dbReference type="Gene3D" id="1.10.10.10">
    <property type="entry name" value="Winged helix-like DNA-binding domain superfamily/Winged helix DNA-binding domain"/>
    <property type="match status" value="1"/>
</dbReference>
<protein>
    <submittedName>
        <fullName evidence="6">Response regulator transcription factor</fullName>
    </submittedName>
</protein>
<dbReference type="Gene3D" id="3.40.50.2300">
    <property type="match status" value="1"/>
</dbReference>
<dbReference type="Pfam" id="PF00486">
    <property type="entry name" value="Trans_reg_C"/>
    <property type="match status" value="1"/>
</dbReference>
<feature type="domain" description="OmpR/PhoB-type" evidence="5">
    <location>
        <begin position="158"/>
        <end position="255"/>
    </location>
</feature>
<gene>
    <name evidence="6" type="ORF">K8F61_09720</name>
</gene>
<keyword evidence="1 3" id="KW-0238">DNA-binding</keyword>
<evidence type="ECO:0000256" key="1">
    <source>
        <dbReference type="ARBA" id="ARBA00023125"/>
    </source>
</evidence>
<dbReference type="SMART" id="SM00862">
    <property type="entry name" value="Trans_reg_C"/>
    <property type="match status" value="1"/>
</dbReference>
<evidence type="ECO:0000256" key="2">
    <source>
        <dbReference type="PROSITE-ProRule" id="PRU00169"/>
    </source>
</evidence>
<dbReference type="InterPro" id="IPR001867">
    <property type="entry name" value="OmpR/PhoB-type_DNA-bd"/>
</dbReference>
<reference evidence="6 7" key="1">
    <citation type="submission" date="2023-01" db="EMBL/GenBank/DDBJ databases">
        <title>Characterization of estradiol degrading bacteria Microbacterium sp. MZT7 and reveal degrading genes through genome analysis.</title>
        <authorList>
            <person name="Hao P."/>
            <person name="Gao Y."/>
        </authorList>
    </citation>
    <scope>NUCLEOTIDE SEQUENCE [LARGE SCALE GENOMIC DNA]</scope>
    <source>
        <strain evidence="6 7">MZT7</strain>
    </source>
</reference>
<dbReference type="PANTHER" id="PTHR48111">
    <property type="entry name" value="REGULATOR OF RPOS"/>
    <property type="match status" value="1"/>
</dbReference>
<dbReference type="InterPro" id="IPR001789">
    <property type="entry name" value="Sig_transdc_resp-reg_receiver"/>
</dbReference>
<dbReference type="SMART" id="SM00448">
    <property type="entry name" value="REC"/>
    <property type="match status" value="1"/>
</dbReference>
<accession>A0ABY3RN54</accession>
<feature type="modified residue" description="4-aspartylphosphate" evidence="2">
    <location>
        <position position="84"/>
    </location>
</feature>
<sequence length="258" mass="28598">MVESGSFLPVSNEEPRPALLAQLPRIRRSDGGDIRILLVDDEEVLTRLVGLALGYEGWRVEAAGTGAEALAALRAERPDAVVLDIMLPDTDGIALLRRMRELAPGIPVLFLTARDSVGDRVLGLTAGGDDYLTKPFSLAELVARLRGLLRRSIPGQEEIRIEVGPLMLDERTHEVTLDGRAVSLTATEFELLRYLMRNPDLVLSRSQILDNVWHYDFAGRRSIVDLYISYLRKKLARPGPTLIQTVRGVGYILRAPQP</sequence>
<organism evidence="6 7">
    <name type="scientific">Microbacterium resistens</name>
    <dbReference type="NCBI Taxonomy" id="156977"/>
    <lineage>
        <taxon>Bacteria</taxon>
        <taxon>Bacillati</taxon>
        <taxon>Actinomycetota</taxon>
        <taxon>Actinomycetes</taxon>
        <taxon>Micrococcales</taxon>
        <taxon>Microbacteriaceae</taxon>
        <taxon>Microbacterium</taxon>
    </lineage>
</organism>
<evidence type="ECO:0000313" key="6">
    <source>
        <dbReference type="EMBL" id="UGS24987.1"/>
    </source>
</evidence>
<evidence type="ECO:0000259" key="5">
    <source>
        <dbReference type="PROSITE" id="PS51755"/>
    </source>
</evidence>
<dbReference type="PANTHER" id="PTHR48111:SF28">
    <property type="entry name" value="TRANSCRIPTIONAL REGULATORY PROTEIN TCRX-RELATED"/>
    <property type="match status" value="1"/>
</dbReference>
<dbReference type="InterPro" id="IPR039420">
    <property type="entry name" value="WalR-like"/>
</dbReference>
<feature type="DNA-binding region" description="OmpR/PhoB-type" evidence="3">
    <location>
        <begin position="158"/>
        <end position="255"/>
    </location>
</feature>
<dbReference type="SUPFAM" id="SSF52172">
    <property type="entry name" value="CheY-like"/>
    <property type="match status" value="1"/>
</dbReference>
<dbReference type="PROSITE" id="PS50110">
    <property type="entry name" value="RESPONSE_REGULATORY"/>
    <property type="match status" value="1"/>
</dbReference>
<dbReference type="EMBL" id="CP082781">
    <property type="protein sequence ID" value="UGS24987.1"/>
    <property type="molecule type" value="Genomic_DNA"/>
</dbReference>
<dbReference type="InterPro" id="IPR036388">
    <property type="entry name" value="WH-like_DNA-bd_sf"/>
</dbReference>